<dbReference type="GO" id="GO:0016787">
    <property type="term" value="F:hydrolase activity"/>
    <property type="evidence" value="ECO:0007669"/>
    <property type="project" value="UniProtKB-KW"/>
</dbReference>
<dbReference type="Pfam" id="PF17851">
    <property type="entry name" value="GH43_C2"/>
    <property type="match status" value="1"/>
</dbReference>
<protein>
    <submittedName>
        <fullName evidence="6">Glycoside hydrolase family 43 protein</fullName>
    </submittedName>
</protein>
<feature type="domain" description="Beta-xylosidase C-terminal Concanavalin A-like" evidence="5">
    <location>
        <begin position="338"/>
        <end position="524"/>
    </location>
</feature>
<dbReference type="RefSeq" id="WP_117762229.1">
    <property type="nucleotide sequence ID" value="NZ_CABJFB010000027.1"/>
</dbReference>
<evidence type="ECO:0000259" key="5">
    <source>
        <dbReference type="Pfam" id="PF17851"/>
    </source>
</evidence>
<dbReference type="SUPFAM" id="SSF75005">
    <property type="entry name" value="Arabinanase/levansucrase/invertase"/>
    <property type="match status" value="1"/>
</dbReference>
<dbReference type="InterPro" id="IPR023296">
    <property type="entry name" value="Glyco_hydro_beta-prop_sf"/>
</dbReference>
<dbReference type="PANTHER" id="PTHR42812">
    <property type="entry name" value="BETA-XYLOSIDASE"/>
    <property type="match status" value="1"/>
</dbReference>
<evidence type="ECO:0000256" key="4">
    <source>
        <dbReference type="RuleBase" id="RU361187"/>
    </source>
</evidence>
<dbReference type="Gene3D" id="2.115.10.20">
    <property type="entry name" value="Glycosyl hydrolase domain, family 43"/>
    <property type="match status" value="1"/>
</dbReference>
<proteinExistence type="inferred from homology"/>
<dbReference type="PANTHER" id="PTHR42812:SF12">
    <property type="entry name" value="BETA-XYLOSIDASE-RELATED"/>
    <property type="match status" value="1"/>
</dbReference>
<evidence type="ECO:0000313" key="7">
    <source>
        <dbReference type="Proteomes" id="UP000768180"/>
    </source>
</evidence>
<evidence type="ECO:0000256" key="1">
    <source>
        <dbReference type="ARBA" id="ARBA00009865"/>
    </source>
</evidence>
<dbReference type="EMBL" id="JAAITQ010000048">
    <property type="protein sequence ID" value="NSE17789.1"/>
    <property type="molecule type" value="Genomic_DNA"/>
</dbReference>
<comment type="caution">
    <text evidence="6">The sequence shown here is derived from an EMBL/GenBank/DDBJ whole genome shotgun (WGS) entry which is preliminary data.</text>
</comment>
<name>A0ABX2GHF1_9FIRM</name>
<dbReference type="Gene3D" id="2.60.120.200">
    <property type="match status" value="1"/>
</dbReference>
<evidence type="ECO:0000256" key="2">
    <source>
        <dbReference type="ARBA" id="ARBA00022801"/>
    </source>
</evidence>
<sequence>MTVIAKNPIMPGFYPDPSICAVGEDYYLINSTFAYFPGLSLMHSKDLVHWEQIGNVMDRKSQLPLKEAGHSAGLFAPTIRYHEGVFYVICTNVSYGGNYIVTASNPEGPWSEPYYIEGADGIDPSLFFDEDGKCYYIGTHPNPEGCKYDGDWYIWIQELDVKTMKLVGEHKNVWNGAMKNIVWPEGPHLYKKGEYYYIMHAEGGTGPDHAVTVCRSKNIWGPYENNFCNPILTHRHLGRDYPVKYVGHADLIETPAGEWYMTMLAVRPKEGYTTMGRETFLAKVVWENDWPVVNPGAGMLTDTVEIELPEWRPETDVNSYTYRTGAKTCVPGSSREYDFTNMKVLGDEFLFLRNPEENMYQLTEKGLNLHFSPVTLKEKASPSYIAIRQQHHRCKVEACLKTDGLTSARRAGIAVVQSDEYQLRVEVGDSKADVILCEKGMDQCVGSAVVEDKEVVLSIAIDELKATVGMKDSKREIILAEDVDIRALSTEVAGGFVGCTAGIYAVAEGEEADGYAMFKSLSYEEREGK</sequence>
<dbReference type="SUPFAM" id="SSF49899">
    <property type="entry name" value="Concanavalin A-like lectins/glucanases"/>
    <property type="match status" value="1"/>
</dbReference>
<keyword evidence="2 4" id="KW-0378">Hydrolase</keyword>
<reference evidence="6 7" key="1">
    <citation type="journal article" date="2020" name="Cell Host Microbe">
        <title>Functional and Genomic Variation between Human-Derived Isolates of Lachnospiraceae Reveals Inter- and Intra-Species Diversity.</title>
        <authorList>
            <person name="Sorbara M.T."/>
            <person name="Littmann E.R."/>
            <person name="Fontana E."/>
            <person name="Moody T.U."/>
            <person name="Kohout C.E."/>
            <person name="Gjonbalaj M."/>
            <person name="Eaton V."/>
            <person name="Seok R."/>
            <person name="Leiner I.M."/>
            <person name="Pamer E.G."/>
        </authorList>
    </citation>
    <scope>NUCLEOTIDE SEQUENCE [LARGE SCALE GENOMIC DNA]</scope>
    <source>
        <strain evidence="6 7">MSK.14.54</strain>
    </source>
</reference>
<keyword evidence="3 4" id="KW-0326">Glycosidase</keyword>
<dbReference type="Proteomes" id="UP000768180">
    <property type="component" value="Unassembled WGS sequence"/>
</dbReference>
<accession>A0ABX2GHF1</accession>
<organism evidence="6 7">
    <name type="scientific">Fusicatenibacter saccharivorans</name>
    <dbReference type="NCBI Taxonomy" id="1150298"/>
    <lineage>
        <taxon>Bacteria</taxon>
        <taxon>Bacillati</taxon>
        <taxon>Bacillota</taxon>
        <taxon>Clostridia</taxon>
        <taxon>Lachnospirales</taxon>
        <taxon>Lachnospiraceae</taxon>
        <taxon>Fusicatenibacter</taxon>
    </lineage>
</organism>
<comment type="similarity">
    <text evidence="1 4">Belongs to the glycosyl hydrolase 43 family.</text>
</comment>
<dbReference type="InterPro" id="IPR041542">
    <property type="entry name" value="GH43_C2"/>
</dbReference>
<keyword evidence="7" id="KW-1185">Reference proteome</keyword>
<evidence type="ECO:0000256" key="3">
    <source>
        <dbReference type="ARBA" id="ARBA00023295"/>
    </source>
</evidence>
<dbReference type="Pfam" id="PF04616">
    <property type="entry name" value="Glyco_hydro_43"/>
    <property type="match status" value="1"/>
</dbReference>
<evidence type="ECO:0000313" key="6">
    <source>
        <dbReference type="EMBL" id="NSE17789.1"/>
    </source>
</evidence>
<dbReference type="InterPro" id="IPR013320">
    <property type="entry name" value="ConA-like_dom_sf"/>
</dbReference>
<dbReference type="CDD" id="cd18617">
    <property type="entry name" value="GH43_XynB-like"/>
    <property type="match status" value="1"/>
</dbReference>
<dbReference type="InterPro" id="IPR051795">
    <property type="entry name" value="Glycosyl_Hydrlase_43"/>
</dbReference>
<dbReference type="InterPro" id="IPR006710">
    <property type="entry name" value="Glyco_hydro_43"/>
</dbReference>
<gene>
    <name evidence="6" type="ORF">G5B05_15675</name>
</gene>